<evidence type="ECO:0000313" key="2">
    <source>
        <dbReference type="EMBL" id="KJL27497.1"/>
    </source>
</evidence>
<feature type="domain" description="DUF222" evidence="1">
    <location>
        <begin position="62"/>
        <end position="231"/>
    </location>
</feature>
<dbReference type="EMBL" id="JYIW01000026">
    <property type="protein sequence ID" value="KJL27497.1"/>
    <property type="molecule type" value="Genomic_DNA"/>
</dbReference>
<dbReference type="Proteomes" id="UP000033640">
    <property type="component" value="Unassembled WGS sequence"/>
</dbReference>
<gene>
    <name evidence="2" type="ORF">RS83_02544</name>
</gene>
<organism evidence="2 3">
    <name type="scientific">Microbacterium oxydans</name>
    <dbReference type="NCBI Taxonomy" id="82380"/>
    <lineage>
        <taxon>Bacteria</taxon>
        <taxon>Bacillati</taxon>
        <taxon>Actinomycetota</taxon>
        <taxon>Actinomycetes</taxon>
        <taxon>Micrococcales</taxon>
        <taxon>Microbacteriaceae</taxon>
        <taxon>Microbacterium</taxon>
    </lineage>
</organism>
<comment type="caution">
    <text evidence="2">The sequence shown here is derived from an EMBL/GenBank/DDBJ whole genome shotgun (WGS) entry which is preliminary data.</text>
</comment>
<name>A0A0F0L2W8_9MICO</name>
<dbReference type="PATRIC" id="fig|82380.11.peg.2583"/>
<dbReference type="AlphaFoldDB" id="A0A0F0L2W8"/>
<evidence type="ECO:0000259" key="1">
    <source>
        <dbReference type="Pfam" id="PF02720"/>
    </source>
</evidence>
<evidence type="ECO:0000313" key="3">
    <source>
        <dbReference type="Proteomes" id="UP000033640"/>
    </source>
</evidence>
<dbReference type="CDD" id="cd00085">
    <property type="entry name" value="HNHc"/>
    <property type="match status" value="1"/>
</dbReference>
<reference evidence="2 3" key="1">
    <citation type="submission" date="2015-02" db="EMBL/GenBank/DDBJ databases">
        <title>Draft genome sequences of ten Microbacterium spp. with emphasis on heavy metal contaminated environments.</title>
        <authorList>
            <person name="Corretto E."/>
        </authorList>
    </citation>
    <scope>NUCLEOTIDE SEQUENCE [LARGE SCALE GENOMIC DNA]</scope>
    <source>
        <strain evidence="2 3">BEL4b</strain>
    </source>
</reference>
<accession>A0A0F0L2W8</accession>
<proteinExistence type="predicted"/>
<sequence>MFYTLTMSDTADLTLDLEERRRLLDEWVQTRTEIARLEARASSLISQRIVVHDADVAASPFHRDSIYRSMIAEYSAAGRLPMGSVGFAFAHALALSSSFTAVRSAFESGTITAAHVREICRAGAVVSEAARNEKADAETLRLYETAALVVAERDTAARTRVQARQIAAALVGETIRERHQRAAEERCVTVRSLDDGLALLTAVLPEHLAVAIRDRLTQMSRHILRTRDDREPVLPSDSLDDGADPIFPFDIAPESRDELDEVSAMFGSSVIFGDSDTFTTDPLHGLIDPLTDPLHSPDVVHVPADRRTADQIRADLLVDLLLASDPSEAHGSGLDGITARIQVTVSATTLAGVDDRPAEFDGHGPMHPDIARDLAGRNSGWSLLLDSTGLVTETDTYTPTEGMRRHLRARDQHCRFPGCRMPVHRCDIDHNHDHAKGGRTRLDNLSHFCRGHHTLKHPDIDGRHRWTAHALPGGEIEWISPIGRSYRDHPSRRLMFV</sequence>
<protein>
    <recommendedName>
        <fullName evidence="1">DUF222 domain-containing protein</fullName>
    </recommendedName>
</protein>
<dbReference type="InterPro" id="IPR003615">
    <property type="entry name" value="HNH_nuc"/>
</dbReference>
<dbReference type="InterPro" id="IPR003870">
    <property type="entry name" value="DUF222"/>
</dbReference>
<dbReference type="Pfam" id="PF02720">
    <property type="entry name" value="DUF222"/>
    <property type="match status" value="1"/>
</dbReference>